<keyword evidence="2" id="KW-0812">Transmembrane</keyword>
<dbReference type="RefSeq" id="WP_148701253.1">
    <property type="nucleotide sequence ID" value="NZ_CP007174.1"/>
</dbReference>
<dbReference type="HOGENOM" id="CLU_2490278_0_0_2"/>
<feature type="compositionally biased region" description="Polar residues" evidence="1">
    <location>
        <begin position="41"/>
        <end position="50"/>
    </location>
</feature>
<dbReference type="GeneID" id="41598382"/>
<name>A0A075MU90_9ARCH</name>
<dbReference type="EMBL" id="CP007174">
    <property type="protein sequence ID" value="AIF84735.1"/>
    <property type="molecule type" value="Genomic_DNA"/>
</dbReference>
<evidence type="ECO:0000313" key="3">
    <source>
        <dbReference type="EMBL" id="AIF84735.1"/>
    </source>
</evidence>
<feature type="region of interest" description="Disordered" evidence="1">
    <location>
        <begin position="30"/>
        <end position="50"/>
    </location>
</feature>
<organism evidence="3 4">
    <name type="scientific">Candidatus Nitrososphaera evergladensis SR1</name>
    <dbReference type="NCBI Taxonomy" id="1459636"/>
    <lineage>
        <taxon>Archaea</taxon>
        <taxon>Nitrososphaerota</taxon>
        <taxon>Nitrososphaeria</taxon>
        <taxon>Nitrososphaerales</taxon>
        <taxon>Nitrososphaeraceae</taxon>
        <taxon>Nitrososphaera</taxon>
    </lineage>
</organism>
<keyword evidence="2" id="KW-1133">Transmembrane helix</keyword>
<dbReference type="STRING" id="1459636.NTE_02693"/>
<sequence length="86" mass="9374">MVKVQTPEKDDDGLIVSRLYPVKLVLDVPQPAPAQTEEEQPQSSSNNIPASSPFDIRDIIRVLAAAAAVGLVGYIVYTKIKGRKKK</sequence>
<evidence type="ECO:0000256" key="2">
    <source>
        <dbReference type="SAM" id="Phobius"/>
    </source>
</evidence>
<proteinExistence type="predicted"/>
<evidence type="ECO:0000256" key="1">
    <source>
        <dbReference type="SAM" id="MobiDB-lite"/>
    </source>
</evidence>
<reference evidence="3 4" key="1">
    <citation type="journal article" date="2014" name="PLoS ONE">
        <title>Genome Sequence of Candidatus Nitrososphaera evergladensis from Group I.1b Enriched from Everglades Soil Reveals Novel Genomic Features of the Ammonia-Oxidizing Archaea.</title>
        <authorList>
            <person name="Zhalnina K.V."/>
            <person name="Dias R."/>
            <person name="Leonard M.T."/>
            <person name="Dorr de Quadros P."/>
            <person name="Camargo F.A."/>
            <person name="Drew J.C."/>
            <person name="Farmerie W.G."/>
            <person name="Daroub S.H."/>
            <person name="Triplett E.W."/>
        </authorList>
    </citation>
    <scope>NUCLEOTIDE SEQUENCE [LARGE SCALE GENOMIC DNA]</scope>
    <source>
        <strain evidence="3 4">SR1</strain>
    </source>
</reference>
<keyword evidence="4" id="KW-1185">Reference proteome</keyword>
<evidence type="ECO:0000313" key="4">
    <source>
        <dbReference type="Proteomes" id="UP000028194"/>
    </source>
</evidence>
<keyword evidence="2" id="KW-0472">Membrane</keyword>
<gene>
    <name evidence="3" type="ORF">NTE_02693</name>
</gene>
<dbReference type="Proteomes" id="UP000028194">
    <property type="component" value="Chromosome"/>
</dbReference>
<protein>
    <submittedName>
        <fullName evidence="3">Uncharacterized protein</fullName>
    </submittedName>
</protein>
<accession>A0A075MU90</accession>
<feature type="transmembrane region" description="Helical" evidence="2">
    <location>
        <begin position="59"/>
        <end position="77"/>
    </location>
</feature>
<dbReference type="AlphaFoldDB" id="A0A075MU90"/>
<dbReference type="KEGG" id="nev:NTE_02693"/>